<proteinExistence type="predicted"/>
<evidence type="ECO:0000313" key="1">
    <source>
        <dbReference type="EMBL" id="WAQ82200.1"/>
    </source>
</evidence>
<sequence>MHDKHTGPSRSPLNLAYPFLANNPPKTLAETKTQLSGWFQGINASYEALYQEHFWIDYVVTINHILITSAFNKPSPPGISKPTDWPNTADDGPDFSKPPASVETLQLAAESQRAAHMILRLNDQVVAAFVTSHLQPTIVRQAVAASEEGDLRLNNQVVAAFVTSHLQPAIVRQAVAPSKDPNIAHYFAVIIGCIGGQAT</sequence>
<dbReference type="GeneID" id="77807439"/>
<keyword evidence="2" id="KW-1185">Reference proteome</keyword>
<name>A0ABY7CBQ7_9BASI</name>
<reference evidence="1" key="1">
    <citation type="submission" date="2022-10" db="EMBL/GenBank/DDBJ databases">
        <title>Puccinia triticina Genome sequencing and assembly.</title>
        <authorList>
            <person name="Li C."/>
        </authorList>
    </citation>
    <scope>NUCLEOTIDE SEQUENCE</scope>
    <source>
        <strain evidence="1">Pt15</strain>
    </source>
</reference>
<accession>A0ABY7CBQ7</accession>
<protein>
    <submittedName>
        <fullName evidence="1">Uncharacterized protein</fullName>
    </submittedName>
</protein>
<organism evidence="1 2">
    <name type="scientific">Puccinia triticina</name>
    <dbReference type="NCBI Taxonomy" id="208348"/>
    <lineage>
        <taxon>Eukaryota</taxon>
        <taxon>Fungi</taxon>
        <taxon>Dikarya</taxon>
        <taxon>Basidiomycota</taxon>
        <taxon>Pucciniomycotina</taxon>
        <taxon>Pucciniomycetes</taxon>
        <taxon>Pucciniales</taxon>
        <taxon>Pucciniaceae</taxon>
        <taxon>Puccinia</taxon>
    </lineage>
</organism>
<evidence type="ECO:0000313" key="2">
    <source>
        <dbReference type="Proteomes" id="UP001164743"/>
    </source>
</evidence>
<dbReference type="EMBL" id="CP110422">
    <property type="protein sequence ID" value="WAQ82200.1"/>
    <property type="molecule type" value="Genomic_DNA"/>
</dbReference>
<dbReference type="Proteomes" id="UP001164743">
    <property type="component" value="Chromosome 2A"/>
</dbReference>
<dbReference type="RefSeq" id="XP_053017755.1">
    <property type="nucleotide sequence ID" value="XM_053166544.1"/>
</dbReference>
<gene>
    <name evidence="1" type="ORF">PtA15_2A517</name>
</gene>